<proteinExistence type="predicted"/>
<evidence type="ECO:0000313" key="2">
    <source>
        <dbReference type="EMBL" id="MDB6179701.1"/>
    </source>
</evidence>
<organism evidence="2 3">
    <name type="scientific">Paracoccus onchidii</name>
    <dbReference type="NCBI Taxonomy" id="3017813"/>
    <lineage>
        <taxon>Bacteria</taxon>
        <taxon>Pseudomonadati</taxon>
        <taxon>Pseudomonadota</taxon>
        <taxon>Alphaproteobacteria</taxon>
        <taxon>Rhodobacterales</taxon>
        <taxon>Paracoccaceae</taxon>
        <taxon>Paracoccus</taxon>
    </lineage>
</organism>
<feature type="signal peptide" evidence="1">
    <location>
        <begin position="1"/>
        <end position="24"/>
    </location>
</feature>
<dbReference type="EMBL" id="JAQBIE010000055">
    <property type="protein sequence ID" value="MDB6179701.1"/>
    <property type="molecule type" value="Genomic_DNA"/>
</dbReference>
<reference evidence="2" key="1">
    <citation type="submission" date="2022-12" db="EMBL/GenBank/DDBJ databases">
        <title>Paracoccus onchidii sp. nov., isolated from a marine invertebrate from the South China Sea.</title>
        <authorList>
            <person name="Xu S."/>
            <person name="Liu Z."/>
            <person name="Xu Y."/>
        </authorList>
    </citation>
    <scope>NUCLEOTIDE SEQUENCE</scope>
    <source>
        <strain evidence="2">Z330</strain>
    </source>
</reference>
<dbReference type="Proteomes" id="UP001165641">
    <property type="component" value="Unassembled WGS sequence"/>
</dbReference>
<comment type="caution">
    <text evidence="2">The sequence shown here is derived from an EMBL/GenBank/DDBJ whole genome shotgun (WGS) entry which is preliminary data.</text>
</comment>
<gene>
    <name evidence="2" type="ORF">PAF17_19830</name>
</gene>
<accession>A0ABT4ZLR3</accession>
<evidence type="ECO:0000256" key="1">
    <source>
        <dbReference type="SAM" id="SignalP"/>
    </source>
</evidence>
<evidence type="ECO:0000313" key="3">
    <source>
        <dbReference type="Proteomes" id="UP001165641"/>
    </source>
</evidence>
<dbReference type="RefSeq" id="WP_271890795.1">
    <property type="nucleotide sequence ID" value="NZ_JAQBIE010000055.1"/>
</dbReference>
<keyword evidence="3" id="KW-1185">Reference proteome</keyword>
<feature type="chain" id="PRO_5045920003" evidence="1">
    <location>
        <begin position="25"/>
        <end position="116"/>
    </location>
</feature>
<protein>
    <submittedName>
        <fullName evidence="2">Uncharacterized protein</fullName>
    </submittedName>
</protein>
<sequence>MQIRMATMGIAFAALAGFSHPALARTDANDAEMMTHCNTYAAHHLGVSTSEISELTYEGQRTDGTHAVNGTTTSGQTFQCSFGPHGHHVVEWTHSGYIGCPADVSEANRYMYPDCD</sequence>
<keyword evidence="1" id="KW-0732">Signal</keyword>
<name>A0ABT4ZLR3_9RHOB</name>